<reference evidence="2" key="1">
    <citation type="submission" date="2021-01" db="EMBL/GenBank/DDBJ databases">
        <title>Whole genome shotgun sequence of Planotetraspora silvatica NBRC 100141.</title>
        <authorList>
            <person name="Komaki H."/>
            <person name="Tamura T."/>
        </authorList>
    </citation>
    <scope>NUCLEOTIDE SEQUENCE</scope>
    <source>
        <strain evidence="2">NBRC 100141</strain>
    </source>
</reference>
<evidence type="ECO:0008006" key="4">
    <source>
        <dbReference type="Google" id="ProtNLM"/>
    </source>
</evidence>
<evidence type="ECO:0000313" key="3">
    <source>
        <dbReference type="Proteomes" id="UP000644610"/>
    </source>
</evidence>
<feature type="chain" id="PRO_5035290078" description="Tat pathway signal sequence domain protein" evidence="1">
    <location>
        <begin position="31"/>
        <end position="206"/>
    </location>
</feature>
<dbReference type="EMBL" id="BOOQ01000003">
    <property type="protein sequence ID" value="GII44437.1"/>
    <property type="molecule type" value="Genomic_DNA"/>
</dbReference>
<accession>A0A8J3XJP1</accession>
<evidence type="ECO:0000256" key="1">
    <source>
        <dbReference type="SAM" id="SignalP"/>
    </source>
</evidence>
<dbReference type="RefSeq" id="WP_203972005.1">
    <property type="nucleotide sequence ID" value="NZ_BAAAKY010000004.1"/>
</dbReference>
<dbReference type="Proteomes" id="UP000644610">
    <property type="component" value="Unassembled WGS sequence"/>
</dbReference>
<proteinExistence type="predicted"/>
<name>A0A8J3XJP1_9ACTN</name>
<keyword evidence="1" id="KW-0732">Signal</keyword>
<dbReference type="AlphaFoldDB" id="A0A8J3XJP1"/>
<keyword evidence="3" id="KW-1185">Reference proteome</keyword>
<comment type="caution">
    <text evidence="2">The sequence shown here is derived from an EMBL/GenBank/DDBJ whole genome shotgun (WGS) entry which is preliminary data.</text>
</comment>
<protein>
    <recommendedName>
        <fullName evidence="4">Tat pathway signal sequence domain protein</fullName>
    </recommendedName>
</protein>
<organism evidence="2 3">
    <name type="scientific">Planotetraspora silvatica</name>
    <dbReference type="NCBI Taxonomy" id="234614"/>
    <lineage>
        <taxon>Bacteria</taxon>
        <taxon>Bacillati</taxon>
        <taxon>Actinomycetota</taxon>
        <taxon>Actinomycetes</taxon>
        <taxon>Streptosporangiales</taxon>
        <taxon>Streptosporangiaceae</taxon>
        <taxon>Planotetraspora</taxon>
    </lineage>
</organism>
<evidence type="ECO:0000313" key="2">
    <source>
        <dbReference type="EMBL" id="GII44437.1"/>
    </source>
</evidence>
<gene>
    <name evidence="2" type="ORF">Psi02_08610</name>
</gene>
<sequence>MSALMRKRAISVFLAALAVVTVSGTTTAHAAAKAKPVSPITIVKKAKKVPTWKVTITGRAGGHAFKRTGVVRLASTRTRVTTNGINKIDVCLISGTPSVRPQTGAIHFGSNAACYGYRTRVDMGYVKVSGGTVSFTPDSRLSATFVNNHTDSNGLLACIYYPVSGKGSYTFYSNGTIRGKISYRGFAGLGCDWSSYSATITGRRIQ</sequence>
<feature type="signal peptide" evidence="1">
    <location>
        <begin position="1"/>
        <end position="30"/>
    </location>
</feature>